<feature type="transmembrane region" description="Helical" evidence="8">
    <location>
        <begin position="119"/>
        <end position="141"/>
    </location>
</feature>
<keyword evidence="8" id="KW-0472">Membrane</keyword>
<dbReference type="EMBL" id="JAPDMZ010000074">
    <property type="protein sequence ID" value="KAK0551613.1"/>
    <property type="molecule type" value="Genomic_DNA"/>
</dbReference>
<comment type="subcellular location">
    <subcellularLocation>
        <location evidence="1">Membrane</location>
        <topology evidence="1">Single-pass membrane protein</topology>
    </subcellularLocation>
    <subcellularLocation>
        <location evidence="2">Mitochondrion</location>
    </subcellularLocation>
</comment>
<keyword evidence="7" id="KW-0106">Calcium</keyword>
<keyword evidence="6 10" id="KW-0378">Hydrolase</keyword>
<dbReference type="AlphaFoldDB" id="A0AAN6JY58"/>
<evidence type="ECO:0000256" key="3">
    <source>
        <dbReference type="ARBA" id="ARBA00005435"/>
    </source>
</evidence>
<evidence type="ECO:0000259" key="9">
    <source>
        <dbReference type="PROSITE" id="PS50830"/>
    </source>
</evidence>
<reference evidence="10" key="1">
    <citation type="journal article" date="2023" name="PhytoFront">
        <title>Draft Genome Resources of Seven Strains of Tilletia horrida, Causal Agent of Kernel Smut of Rice.</title>
        <authorList>
            <person name="Khanal S."/>
            <person name="Antony Babu S."/>
            <person name="Zhou X.G."/>
        </authorList>
    </citation>
    <scope>NUCLEOTIDE SEQUENCE</scope>
    <source>
        <strain evidence="10">TX6</strain>
    </source>
</reference>
<comment type="caution">
    <text evidence="10">The sequence shown here is derived from an EMBL/GenBank/DDBJ whole genome shotgun (WGS) entry which is preliminary data.</text>
</comment>
<evidence type="ECO:0000256" key="1">
    <source>
        <dbReference type="ARBA" id="ARBA00004167"/>
    </source>
</evidence>
<comment type="similarity">
    <text evidence="3">Belongs to the LCL3 family.</text>
</comment>
<evidence type="ECO:0000256" key="8">
    <source>
        <dbReference type="SAM" id="Phobius"/>
    </source>
</evidence>
<dbReference type="Proteomes" id="UP001176517">
    <property type="component" value="Unassembled WGS sequence"/>
</dbReference>
<dbReference type="InterPro" id="IPR016071">
    <property type="entry name" value="Staphylococal_nuclease_OB-fold"/>
</dbReference>
<protein>
    <submittedName>
        <fullName evidence="10">Endonuclease lcl3</fullName>
        <ecNumber evidence="10">3.1.31.1</ecNumber>
    </submittedName>
</protein>
<organism evidence="10 11">
    <name type="scientific">Tilletia horrida</name>
    <dbReference type="NCBI Taxonomy" id="155126"/>
    <lineage>
        <taxon>Eukaryota</taxon>
        <taxon>Fungi</taxon>
        <taxon>Dikarya</taxon>
        <taxon>Basidiomycota</taxon>
        <taxon>Ustilaginomycotina</taxon>
        <taxon>Exobasidiomycetes</taxon>
        <taxon>Tilletiales</taxon>
        <taxon>Tilletiaceae</taxon>
        <taxon>Tilletia</taxon>
    </lineage>
</organism>
<keyword evidence="8" id="KW-0812">Transmembrane</keyword>
<proteinExistence type="inferred from homology"/>
<keyword evidence="5 10" id="KW-0255">Endonuclease</keyword>
<dbReference type="SUPFAM" id="SSF50199">
    <property type="entry name" value="Staphylococcal nuclease"/>
    <property type="match status" value="1"/>
</dbReference>
<dbReference type="GO" id="GO:1990599">
    <property type="term" value="F:3' overhang single-stranded DNA endodeoxyribonuclease activity"/>
    <property type="evidence" value="ECO:0007669"/>
    <property type="project" value="UniProtKB-EC"/>
</dbReference>
<evidence type="ECO:0000313" key="10">
    <source>
        <dbReference type="EMBL" id="KAK0551613.1"/>
    </source>
</evidence>
<dbReference type="SMART" id="SM00318">
    <property type="entry name" value="SNc"/>
    <property type="match status" value="1"/>
</dbReference>
<name>A0AAN6JY58_9BASI</name>
<evidence type="ECO:0000256" key="5">
    <source>
        <dbReference type="ARBA" id="ARBA00022759"/>
    </source>
</evidence>
<keyword evidence="8" id="KW-1133">Transmembrane helix</keyword>
<dbReference type="Pfam" id="PF00565">
    <property type="entry name" value="SNase"/>
    <property type="match status" value="1"/>
</dbReference>
<dbReference type="PANTHER" id="PTHR12302:SF3">
    <property type="entry name" value="SERINE_THREONINE-PROTEIN KINASE 31"/>
    <property type="match status" value="1"/>
</dbReference>
<feature type="domain" description="TNase-like" evidence="9">
    <location>
        <begin position="162"/>
        <end position="334"/>
    </location>
</feature>
<dbReference type="PANTHER" id="PTHR12302">
    <property type="entry name" value="EBNA2 BINDING PROTEIN P100"/>
    <property type="match status" value="1"/>
</dbReference>
<evidence type="ECO:0000313" key="11">
    <source>
        <dbReference type="Proteomes" id="UP001176517"/>
    </source>
</evidence>
<evidence type="ECO:0000256" key="6">
    <source>
        <dbReference type="ARBA" id="ARBA00022801"/>
    </source>
</evidence>
<keyword evidence="4" id="KW-0540">Nuclease</keyword>
<keyword evidence="11" id="KW-1185">Reference proteome</keyword>
<dbReference type="EC" id="3.1.31.1" evidence="10"/>
<evidence type="ECO:0000256" key="4">
    <source>
        <dbReference type="ARBA" id="ARBA00022722"/>
    </source>
</evidence>
<evidence type="ECO:0000256" key="7">
    <source>
        <dbReference type="ARBA" id="ARBA00022837"/>
    </source>
</evidence>
<dbReference type="PROSITE" id="PS50830">
    <property type="entry name" value="TNASE_3"/>
    <property type="match status" value="1"/>
</dbReference>
<dbReference type="GO" id="GO:0016020">
    <property type="term" value="C:membrane"/>
    <property type="evidence" value="ECO:0007669"/>
    <property type="project" value="UniProtKB-SubCell"/>
</dbReference>
<dbReference type="InterPro" id="IPR035437">
    <property type="entry name" value="SNase_OB-fold_sf"/>
</dbReference>
<sequence length="360" mass="40006">MPVPVFFECPPAGWQVGISANFESTRSEKAPTKRVIGVGLGDQHHPNPPSHLLSSPPALGKVPAPDRHSLPFMVFGFGGGTSSKKKAEESPLQNVTQAASKELEDLKSHMPTKQETKTLLSNPAVVAALSAGLTASSFFVYKRFFRRIRNAEYLTPSTLRRRFIVGRVTSVGDADGFRLFHTPGPIGLRGILYRPPTQASQLREQTLSVRLAGADAPEAAHFGKEAQPFSKEAQEFLTRMIKGKTVWVEPSHVDQYKRLVGTPYVWEAPYVLGRTNVSLRLVQEGLATVYRQSGAAYGSATWWNRLLFKSKNGQARLERAERKAKILEKGMWSLGNKLELPDEYKRRHKADDEAKSKRKS</sequence>
<dbReference type="GO" id="GO:0005739">
    <property type="term" value="C:mitochondrion"/>
    <property type="evidence" value="ECO:0007669"/>
    <property type="project" value="UniProtKB-SubCell"/>
</dbReference>
<accession>A0AAN6JY58</accession>
<dbReference type="Gene3D" id="2.40.50.90">
    <property type="match status" value="1"/>
</dbReference>
<gene>
    <name evidence="10" type="primary">LCL3</name>
    <name evidence="10" type="ORF">OC846_003209</name>
</gene>
<evidence type="ECO:0000256" key="2">
    <source>
        <dbReference type="ARBA" id="ARBA00004173"/>
    </source>
</evidence>